<gene>
    <name evidence="2" type="ordered locus">Mbur_0649</name>
</gene>
<dbReference type="NCBIfam" id="TIGR03024">
    <property type="entry name" value="arch_PEF_CTERM"/>
    <property type="match status" value="1"/>
</dbReference>
<protein>
    <recommendedName>
        <fullName evidence="1">PEF-CTERM protein sorting domain-containing protein</fullName>
    </recommendedName>
</protein>
<evidence type="ECO:0000313" key="2">
    <source>
        <dbReference type="EMBL" id="ABE51620.1"/>
    </source>
</evidence>
<keyword evidence="3" id="KW-1185">Reference proteome</keyword>
<accession>Q12Y56</accession>
<proteinExistence type="predicted"/>
<sequence>MDPFADNLVISGLNPSATPSLIMGQPDGMTVDFNVGDSMVVEFTDNMLIPSSTTAPDLLIYFPMMSPEQAAMVEISSDNENWIPLGMIPVDFAVSPYPAFSSSSYRALIDIDFANLDPEINYKFVRISDMSILPTSVTQVSPAYSVMPGVMIDAVEANPMHPVNTEEIPEFPTVALPVAAIIGIAFFFQHRKE</sequence>
<reference evidence="3" key="1">
    <citation type="journal article" date="2009" name="ISME J.">
        <title>The genome sequence of the psychrophilic archaeon, Methanococcoides burtonii: the role of genome evolution in cold adaptation.</title>
        <authorList>
            <person name="Allen M.A."/>
            <person name="Lauro F.M."/>
            <person name="Williams T.J."/>
            <person name="Burg D."/>
            <person name="Siddiqui K.S."/>
            <person name="De Francisci D."/>
            <person name="Chong K.W."/>
            <person name="Pilak O."/>
            <person name="Chew H.H."/>
            <person name="De Maere M.Z."/>
            <person name="Ting L."/>
            <person name="Katrib M."/>
            <person name="Ng C."/>
            <person name="Sowers K.R."/>
            <person name="Galperin M.Y."/>
            <person name="Anderson I.J."/>
            <person name="Ivanova N."/>
            <person name="Dalin E."/>
            <person name="Martinez M."/>
            <person name="Lapidus A."/>
            <person name="Hauser L."/>
            <person name="Land M."/>
            <person name="Thomas T."/>
            <person name="Cavicchioli R."/>
        </authorList>
    </citation>
    <scope>NUCLEOTIDE SEQUENCE [LARGE SCALE GENOMIC DNA]</scope>
    <source>
        <strain evidence="3">DSM 6242 / NBRC 107633 / OCM 468 / ACE-M</strain>
    </source>
</reference>
<dbReference type="STRING" id="259564.Mbur_0649"/>
<name>Q12Y56_METBU</name>
<dbReference type="EMBL" id="CP000300">
    <property type="protein sequence ID" value="ABE51620.1"/>
    <property type="molecule type" value="Genomic_DNA"/>
</dbReference>
<evidence type="ECO:0000259" key="1">
    <source>
        <dbReference type="Pfam" id="PF26596"/>
    </source>
</evidence>
<dbReference type="InterPro" id="IPR017474">
    <property type="entry name" value="PEF_CTERM_C"/>
</dbReference>
<feature type="domain" description="PEF-CTERM protein sorting" evidence="1">
    <location>
        <begin position="168"/>
        <end position="192"/>
    </location>
</feature>
<dbReference type="Proteomes" id="UP000001979">
    <property type="component" value="Chromosome"/>
</dbReference>
<dbReference type="AlphaFoldDB" id="Q12Y56"/>
<organism evidence="2 3">
    <name type="scientific">Methanococcoides burtonii (strain DSM 6242 / NBRC 107633 / OCM 468 / ACE-M)</name>
    <dbReference type="NCBI Taxonomy" id="259564"/>
    <lineage>
        <taxon>Archaea</taxon>
        <taxon>Methanobacteriati</taxon>
        <taxon>Methanobacteriota</taxon>
        <taxon>Stenosarchaea group</taxon>
        <taxon>Methanomicrobia</taxon>
        <taxon>Methanosarcinales</taxon>
        <taxon>Methanosarcinaceae</taxon>
        <taxon>Methanococcoides</taxon>
    </lineage>
</organism>
<evidence type="ECO:0000313" key="3">
    <source>
        <dbReference type="Proteomes" id="UP000001979"/>
    </source>
</evidence>
<dbReference type="HOGENOM" id="CLU_1405972_0_0_2"/>
<dbReference type="Pfam" id="PF26596">
    <property type="entry name" value="PEF-CTERM_ARCH"/>
    <property type="match status" value="1"/>
</dbReference>
<dbReference type="KEGG" id="mbu:Mbur_0649"/>